<dbReference type="InterPro" id="IPR002347">
    <property type="entry name" value="SDR_fam"/>
</dbReference>
<dbReference type="OrthoDB" id="9806974at2"/>
<dbReference type="HOGENOM" id="CLU_010194_17_2_6"/>
<dbReference type="EMBL" id="CP001836">
    <property type="protein sequence ID" value="ACZ77687.1"/>
    <property type="molecule type" value="Genomic_DNA"/>
</dbReference>
<dbReference type="eggNOG" id="COG0300">
    <property type="taxonomic scope" value="Bacteria"/>
</dbReference>
<dbReference type="Pfam" id="PF00106">
    <property type="entry name" value="adh_short"/>
    <property type="match status" value="1"/>
</dbReference>
<dbReference type="AlphaFoldDB" id="D2BSS4"/>
<evidence type="ECO:0000256" key="1">
    <source>
        <dbReference type="ARBA" id="ARBA00006484"/>
    </source>
</evidence>
<dbReference type="Proteomes" id="UP000001446">
    <property type="component" value="Chromosome"/>
</dbReference>
<name>D2BSS4_DICZ5</name>
<dbReference type="STRING" id="590409.Dd586_2848"/>
<comment type="similarity">
    <text evidence="1">Belongs to the short-chain dehydrogenases/reductases (SDR) family.</text>
</comment>
<dbReference type="PANTHER" id="PTHR43669">
    <property type="entry name" value="5-KETO-D-GLUCONATE 5-REDUCTASE"/>
    <property type="match status" value="1"/>
</dbReference>
<protein>
    <submittedName>
        <fullName evidence="3">Short-chain dehydrogenase/reductase SDR</fullName>
    </submittedName>
</protein>
<dbReference type="RefSeq" id="WP_012885497.1">
    <property type="nucleotide sequence ID" value="NC_013592.1"/>
</dbReference>
<gene>
    <name evidence="3" type="ordered locus">Dd586_2848</name>
</gene>
<dbReference type="GO" id="GO:0016491">
    <property type="term" value="F:oxidoreductase activity"/>
    <property type="evidence" value="ECO:0007669"/>
    <property type="project" value="UniProtKB-KW"/>
</dbReference>
<dbReference type="SUPFAM" id="SSF51735">
    <property type="entry name" value="NAD(P)-binding Rossmann-fold domains"/>
    <property type="match status" value="1"/>
</dbReference>
<dbReference type="Gene3D" id="3.40.50.720">
    <property type="entry name" value="NAD(P)-binding Rossmann-like Domain"/>
    <property type="match status" value="1"/>
</dbReference>
<reference evidence="3" key="1">
    <citation type="submission" date="2009-12" db="EMBL/GenBank/DDBJ databases">
        <title>Complete sequence of Dickeya dadantii Ech586.</title>
        <authorList>
            <consortium name="US DOE Joint Genome Institute"/>
            <person name="Lucas S."/>
            <person name="Copeland A."/>
            <person name="Lapidus A."/>
            <person name="Glavina del Rio T."/>
            <person name="Tice H."/>
            <person name="Bruce D."/>
            <person name="Goodwin L."/>
            <person name="Pitluck S."/>
            <person name="Munk A.C."/>
            <person name="Brettin T."/>
            <person name="Detter J.C."/>
            <person name="Han C."/>
            <person name="Tapia R."/>
            <person name="Larimer F."/>
            <person name="Land M."/>
            <person name="Hauser L."/>
            <person name="Kyrpides N."/>
            <person name="Mikhailova N."/>
            <person name="Balakrishnan V."/>
            <person name="Glasner J."/>
            <person name="Perna N.T."/>
        </authorList>
    </citation>
    <scope>NUCLEOTIDE SEQUENCE [LARGE SCALE GENOMIC DNA]</scope>
    <source>
        <strain evidence="3">Ech586</strain>
    </source>
</reference>
<accession>D2BSS4</accession>
<dbReference type="KEGG" id="ddc:Dd586_2848"/>
<organism evidence="3 4">
    <name type="scientific">Dickeya zeae (strain Ech586)</name>
    <name type="common">Dickeya dadantii (strain Ech586)</name>
    <dbReference type="NCBI Taxonomy" id="590409"/>
    <lineage>
        <taxon>Bacteria</taxon>
        <taxon>Pseudomonadati</taxon>
        <taxon>Pseudomonadota</taxon>
        <taxon>Gammaproteobacteria</taxon>
        <taxon>Enterobacterales</taxon>
        <taxon>Pectobacteriaceae</taxon>
        <taxon>Dickeya</taxon>
        <taxon>Dickeya parazeae</taxon>
    </lineage>
</organism>
<evidence type="ECO:0000313" key="4">
    <source>
        <dbReference type="Proteomes" id="UP000001446"/>
    </source>
</evidence>
<keyword evidence="4" id="KW-1185">Reference proteome</keyword>
<dbReference type="PANTHER" id="PTHR43669:SF3">
    <property type="entry name" value="ALCOHOL DEHYDROGENASE, PUTATIVE (AFU_ORTHOLOGUE AFUA_3G03445)-RELATED"/>
    <property type="match status" value="1"/>
</dbReference>
<evidence type="ECO:0000256" key="2">
    <source>
        <dbReference type="ARBA" id="ARBA00023002"/>
    </source>
</evidence>
<proteinExistence type="inferred from homology"/>
<keyword evidence="2" id="KW-0560">Oxidoreductase</keyword>
<dbReference type="InterPro" id="IPR036291">
    <property type="entry name" value="NAD(P)-bd_dom_sf"/>
</dbReference>
<evidence type="ECO:0000313" key="3">
    <source>
        <dbReference type="EMBL" id="ACZ77687.1"/>
    </source>
</evidence>
<sequence length="216" mass="23177">MKTFLSIGTGPGIGLATADRFSTEDFNIVLSSRNPEQLGKYVRKFQSEGRVSAALGVDASDPVRIQQLLTRVFQQYGSIDVLHYNAASLRKSNIAEQPTNTFLSDLSVNIVGAMVAIQSVLPLMLAQGKGTILLTGGRFGVMPAPEYISLSVGKAGIRSLAIGLFDDLKRQGIHIGTVTASASNGTDTAWSMGVAQAFWQLYCAPYNDWVAEIAYP</sequence>